<comment type="caution">
    <text evidence="1">The sequence shown here is derived from an EMBL/GenBank/DDBJ whole genome shotgun (WGS) entry which is preliminary data.</text>
</comment>
<proteinExistence type="predicted"/>
<evidence type="ECO:0000313" key="2">
    <source>
        <dbReference type="Proteomes" id="UP000692954"/>
    </source>
</evidence>
<gene>
    <name evidence="1" type="ORF">PSON_ATCC_30995.1.T1470013</name>
</gene>
<evidence type="ECO:0000313" key="1">
    <source>
        <dbReference type="EMBL" id="CAD8123739.1"/>
    </source>
</evidence>
<reference evidence="1" key="1">
    <citation type="submission" date="2021-01" db="EMBL/GenBank/DDBJ databases">
        <authorList>
            <consortium name="Genoscope - CEA"/>
            <person name="William W."/>
        </authorList>
    </citation>
    <scope>NUCLEOTIDE SEQUENCE</scope>
</reference>
<sequence length="96" mass="11291">MHKIQLLQYPFNKLLVQLEKLQILKMMLAKQTANKLQLILYQKIKPITKEEDQLQNIKASISQGEQNIRRNKKIIKVSVLSIVTNMQKIKLIHQQS</sequence>
<name>A0A8S1R9A9_9CILI</name>
<dbReference type="AlphaFoldDB" id="A0A8S1R9A9"/>
<dbReference type="Proteomes" id="UP000692954">
    <property type="component" value="Unassembled WGS sequence"/>
</dbReference>
<accession>A0A8S1R9A9</accession>
<protein>
    <submittedName>
        <fullName evidence="1">Uncharacterized protein</fullName>
    </submittedName>
</protein>
<organism evidence="1 2">
    <name type="scientific">Paramecium sonneborni</name>
    <dbReference type="NCBI Taxonomy" id="65129"/>
    <lineage>
        <taxon>Eukaryota</taxon>
        <taxon>Sar</taxon>
        <taxon>Alveolata</taxon>
        <taxon>Ciliophora</taxon>
        <taxon>Intramacronucleata</taxon>
        <taxon>Oligohymenophorea</taxon>
        <taxon>Peniculida</taxon>
        <taxon>Parameciidae</taxon>
        <taxon>Paramecium</taxon>
    </lineage>
</organism>
<dbReference type="EMBL" id="CAJJDN010000147">
    <property type="protein sequence ID" value="CAD8123739.1"/>
    <property type="molecule type" value="Genomic_DNA"/>
</dbReference>
<keyword evidence="2" id="KW-1185">Reference proteome</keyword>